<accession>A0A3B4V6J9</accession>
<proteinExistence type="predicted"/>
<evidence type="ECO:0000259" key="1">
    <source>
        <dbReference type="Pfam" id="PF00619"/>
    </source>
</evidence>
<dbReference type="Ensembl" id="ENSSDUT00000026742.1">
    <property type="protein sequence ID" value="ENSSDUP00000026274.1"/>
    <property type="gene ID" value="ENSSDUG00000019049.1"/>
</dbReference>
<dbReference type="InterPro" id="IPR001315">
    <property type="entry name" value="CARD"/>
</dbReference>
<reference evidence="2" key="2">
    <citation type="submission" date="2025-09" db="UniProtKB">
        <authorList>
            <consortium name="Ensembl"/>
        </authorList>
    </citation>
    <scope>IDENTIFICATION</scope>
</reference>
<dbReference type="Gene3D" id="1.10.533.10">
    <property type="entry name" value="Death Domain, Fas"/>
    <property type="match status" value="1"/>
</dbReference>
<dbReference type="GO" id="GO:0042981">
    <property type="term" value="P:regulation of apoptotic process"/>
    <property type="evidence" value="ECO:0007669"/>
    <property type="project" value="InterPro"/>
</dbReference>
<dbReference type="OMA" id="RIMIESM"/>
<sequence>WTDQHLGRTKFAARVSIALIKELLDDLLKAKIVNDGADKARGLIDTVRRKGDAASRVMIAHLHRRDPELYCQLGLGQGLL</sequence>
<evidence type="ECO:0000313" key="3">
    <source>
        <dbReference type="Proteomes" id="UP000261420"/>
    </source>
</evidence>
<dbReference type="STRING" id="41447.ENSSDUP00000026274"/>
<dbReference type="GeneTree" id="ENSGT00990000203749"/>
<reference evidence="2" key="1">
    <citation type="submission" date="2025-08" db="UniProtKB">
        <authorList>
            <consortium name="Ensembl"/>
        </authorList>
    </citation>
    <scope>IDENTIFICATION</scope>
</reference>
<evidence type="ECO:0000313" key="2">
    <source>
        <dbReference type="Ensembl" id="ENSSDUP00000026274.1"/>
    </source>
</evidence>
<organism evidence="2 3">
    <name type="scientific">Seriola dumerili</name>
    <name type="common">Greater amberjack</name>
    <name type="synonym">Caranx dumerili</name>
    <dbReference type="NCBI Taxonomy" id="41447"/>
    <lineage>
        <taxon>Eukaryota</taxon>
        <taxon>Metazoa</taxon>
        <taxon>Chordata</taxon>
        <taxon>Craniata</taxon>
        <taxon>Vertebrata</taxon>
        <taxon>Euteleostomi</taxon>
        <taxon>Actinopterygii</taxon>
        <taxon>Neopterygii</taxon>
        <taxon>Teleostei</taxon>
        <taxon>Neoteleostei</taxon>
        <taxon>Acanthomorphata</taxon>
        <taxon>Carangaria</taxon>
        <taxon>Carangiformes</taxon>
        <taxon>Carangidae</taxon>
        <taxon>Seriola</taxon>
    </lineage>
</organism>
<dbReference type="AlphaFoldDB" id="A0A3B4V6J9"/>
<dbReference type="Pfam" id="PF00619">
    <property type="entry name" value="CARD"/>
    <property type="match status" value="1"/>
</dbReference>
<dbReference type="Proteomes" id="UP000261420">
    <property type="component" value="Unplaced"/>
</dbReference>
<protein>
    <recommendedName>
        <fullName evidence="1">CARD domain-containing protein</fullName>
    </recommendedName>
</protein>
<name>A0A3B4V6J9_SERDU</name>
<keyword evidence="3" id="KW-1185">Reference proteome</keyword>
<dbReference type="SUPFAM" id="SSF47986">
    <property type="entry name" value="DEATH domain"/>
    <property type="match status" value="1"/>
</dbReference>
<dbReference type="InterPro" id="IPR011029">
    <property type="entry name" value="DEATH-like_dom_sf"/>
</dbReference>
<feature type="domain" description="CARD" evidence="1">
    <location>
        <begin position="37"/>
        <end position="74"/>
    </location>
</feature>